<dbReference type="PROSITE" id="PS50883">
    <property type="entry name" value="EAL"/>
    <property type="match status" value="1"/>
</dbReference>
<dbReference type="PANTHER" id="PTHR33121:SF76">
    <property type="entry name" value="SIGNALING PROTEIN"/>
    <property type="match status" value="1"/>
</dbReference>
<dbReference type="CDD" id="cd01948">
    <property type="entry name" value="EAL"/>
    <property type="match status" value="1"/>
</dbReference>
<evidence type="ECO:0000313" key="4">
    <source>
        <dbReference type="Proteomes" id="UP000264006"/>
    </source>
</evidence>
<keyword evidence="4" id="KW-1185">Reference proteome</keyword>
<feature type="transmembrane region" description="Helical" evidence="1">
    <location>
        <begin position="179"/>
        <end position="204"/>
    </location>
</feature>
<dbReference type="GO" id="GO:0071111">
    <property type="term" value="F:cyclic-guanylate-specific phosphodiesterase activity"/>
    <property type="evidence" value="ECO:0007669"/>
    <property type="project" value="InterPro"/>
</dbReference>
<evidence type="ECO:0000256" key="1">
    <source>
        <dbReference type="SAM" id="Phobius"/>
    </source>
</evidence>
<dbReference type="Pfam" id="PF20973">
    <property type="entry name" value="VUPS"/>
    <property type="match status" value="1"/>
</dbReference>
<dbReference type="OrthoDB" id="23692at2"/>
<feature type="transmembrane region" description="Helical" evidence="1">
    <location>
        <begin position="145"/>
        <end position="167"/>
    </location>
</feature>
<evidence type="ECO:0000313" key="3">
    <source>
        <dbReference type="EMBL" id="AXV05940.1"/>
    </source>
</evidence>
<feature type="transmembrane region" description="Helical" evidence="1">
    <location>
        <begin position="106"/>
        <end position="125"/>
    </location>
</feature>
<dbReference type="KEGG" id="euz:DVS28_a1240"/>
<dbReference type="InterPro" id="IPR050706">
    <property type="entry name" value="Cyclic-di-GMP_PDE-like"/>
</dbReference>
<keyword evidence="1" id="KW-1133">Transmembrane helix</keyword>
<name>A0A346XUP3_9ACTN</name>
<dbReference type="AlphaFoldDB" id="A0A346XUP3"/>
<organism evidence="3 4">
    <name type="scientific">Euzebya pacifica</name>
    <dbReference type="NCBI Taxonomy" id="1608957"/>
    <lineage>
        <taxon>Bacteria</taxon>
        <taxon>Bacillati</taxon>
        <taxon>Actinomycetota</taxon>
        <taxon>Nitriliruptoria</taxon>
        <taxon>Euzebyales</taxon>
    </lineage>
</organism>
<dbReference type="Gene3D" id="3.20.20.450">
    <property type="entry name" value="EAL domain"/>
    <property type="match status" value="1"/>
</dbReference>
<dbReference type="PANTHER" id="PTHR33121">
    <property type="entry name" value="CYCLIC DI-GMP PHOSPHODIESTERASE PDEF"/>
    <property type="match status" value="1"/>
</dbReference>
<sequence length="663" mass="70930">MSILDARNDGEGRAVMGPWGLFAVSVVAYSVLPLAFGLARSPSRYLLTYAYVATILTIGGLIGGVHVIPLADGLTLNPGSIAYAALVASTMIATISANDIRVVRDVIRIVVVVDIIKVAVFWVTRRALVEGLPNPSGVPVDLFEVSLRVVAFGGVLIVGELFVLMVLLERAKRLDPERLLPVACVVGFVAVLCLDGVLFPLVIIPTSPELGSVIAGGVAAKLLLALAFAVPITLFLLLARDRVRAYGRTRLPLGQFLFAPRAELEAAFDEQARVLTETTEREARHVVASQVLADVPSGAQPEDLLERVLVAVRPVPGVRGEVGLRVIDGAVTIGSWGLSDRIEDGAVTAIYARRAQGQAVWIDELHEVGAVACVPVGEGPAYAVVELLVDRAAGDATLAELQTMRNELRVTIRPTVAELRRRWDERASMASVLESASLSVVFQPIVRLDDRSVVSWEGLSRFEPGVSVEGRFREAARLGVAVELDLLAARSILEAAADLPEAAPVAINLSPRTLGSPGLRDLLESAGRLVEVEITEHDPVRDYTTLLEQMAALDGFARLVVDDAGSGYASMQHILRLRPHAVKIDRALVSGIDGDRPRQVLVSGLLSLAEEIGATVIAEGVEREEEATVLRELGVPLAQGYLFGRPAPMASWLRPQAVDQPIT</sequence>
<keyword evidence="1" id="KW-0812">Transmembrane</keyword>
<dbReference type="InterPro" id="IPR001633">
    <property type="entry name" value="EAL_dom"/>
</dbReference>
<keyword evidence="1" id="KW-0472">Membrane</keyword>
<dbReference type="InterPro" id="IPR035919">
    <property type="entry name" value="EAL_sf"/>
</dbReference>
<gene>
    <name evidence="3" type="ORF">DVS28_a1240</name>
</gene>
<reference evidence="3 4" key="1">
    <citation type="submission" date="2018-09" db="EMBL/GenBank/DDBJ databases">
        <title>Complete genome sequence of Euzebya sp. DY32-46 isolated from seawater of Pacific Ocean.</title>
        <authorList>
            <person name="Xu L."/>
            <person name="Wu Y.-H."/>
            <person name="Xu X.-W."/>
        </authorList>
    </citation>
    <scope>NUCLEOTIDE SEQUENCE [LARGE SCALE GENOMIC DNA]</scope>
    <source>
        <strain evidence="3 4">DY32-46</strain>
    </source>
</reference>
<feature type="transmembrane region" description="Helical" evidence="1">
    <location>
        <begin position="46"/>
        <end position="68"/>
    </location>
</feature>
<dbReference type="SUPFAM" id="SSF141868">
    <property type="entry name" value="EAL domain-like"/>
    <property type="match status" value="1"/>
</dbReference>
<feature type="transmembrane region" description="Helical" evidence="1">
    <location>
        <begin position="20"/>
        <end position="39"/>
    </location>
</feature>
<dbReference type="Proteomes" id="UP000264006">
    <property type="component" value="Chromosome"/>
</dbReference>
<evidence type="ECO:0000259" key="2">
    <source>
        <dbReference type="PROSITE" id="PS50883"/>
    </source>
</evidence>
<proteinExistence type="predicted"/>
<accession>A0A346XUP3</accession>
<dbReference type="Pfam" id="PF00563">
    <property type="entry name" value="EAL"/>
    <property type="match status" value="1"/>
</dbReference>
<dbReference type="SMART" id="SM00052">
    <property type="entry name" value="EAL"/>
    <property type="match status" value="1"/>
</dbReference>
<protein>
    <submittedName>
        <fullName evidence="3">Diguanylate cyclase/phosphodiesterase (GGDEF &amp; EAL domains) with PAS/PAC sensor(S)</fullName>
    </submittedName>
</protein>
<feature type="transmembrane region" description="Helical" evidence="1">
    <location>
        <begin position="210"/>
        <end position="238"/>
    </location>
</feature>
<dbReference type="InterPro" id="IPR048533">
    <property type="entry name" value="VUPS"/>
</dbReference>
<feature type="transmembrane region" description="Helical" evidence="1">
    <location>
        <begin position="80"/>
        <end position="97"/>
    </location>
</feature>
<dbReference type="EMBL" id="CP031165">
    <property type="protein sequence ID" value="AXV05940.1"/>
    <property type="molecule type" value="Genomic_DNA"/>
</dbReference>
<feature type="domain" description="EAL" evidence="2">
    <location>
        <begin position="422"/>
        <end position="660"/>
    </location>
</feature>